<proteinExistence type="predicted"/>
<keyword evidence="2" id="KW-1185">Reference proteome</keyword>
<gene>
    <name evidence="1" type="ORF">PIB30_094950</name>
</gene>
<name>A0ABU6QWD7_9FABA</name>
<evidence type="ECO:0000313" key="2">
    <source>
        <dbReference type="Proteomes" id="UP001341840"/>
    </source>
</evidence>
<organism evidence="1 2">
    <name type="scientific">Stylosanthes scabra</name>
    <dbReference type="NCBI Taxonomy" id="79078"/>
    <lineage>
        <taxon>Eukaryota</taxon>
        <taxon>Viridiplantae</taxon>
        <taxon>Streptophyta</taxon>
        <taxon>Embryophyta</taxon>
        <taxon>Tracheophyta</taxon>
        <taxon>Spermatophyta</taxon>
        <taxon>Magnoliopsida</taxon>
        <taxon>eudicotyledons</taxon>
        <taxon>Gunneridae</taxon>
        <taxon>Pentapetalae</taxon>
        <taxon>rosids</taxon>
        <taxon>fabids</taxon>
        <taxon>Fabales</taxon>
        <taxon>Fabaceae</taxon>
        <taxon>Papilionoideae</taxon>
        <taxon>50 kb inversion clade</taxon>
        <taxon>dalbergioids sensu lato</taxon>
        <taxon>Dalbergieae</taxon>
        <taxon>Pterocarpus clade</taxon>
        <taxon>Stylosanthes</taxon>
    </lineage>
</organism>
<dbReference type="Proteomes" id="UP001341840">
    <property type="component" value="Unassembled WGS sequence"/>
</dbReference>
<evidence type="ECO:0000313" key="1">
    <source>
        <dbReference type="EMBL" id="MED6115888.1"/>
    </source>
</evidence>
<reference evidence="1 2" key="1">
    <citation type="journal article" date="2023" name="Plants (Basel)">
        <title>Bridging the Gap: Combining Genomics and Transcriptomics Approaches to Understand Stylosanthes scabra, an Orphan Legume from the Brazilian Caatinga.</title>
        <authorList>
            <person name="Ferreira-Neto J.R.C."/>
            <person name="da Silva M.D."/>
            <person name="Binneck E."/>
            <person name="de Melo N.F."/>
            <person name="da Silva R.H."/>
            <person name="de Melo A.L.T.M."/>
            <person name="Pandolfi V."/>
            <person name="Bustamante F.O."/>
            <person name="Brasileiro-Vidal A.C."/>
            <person name="Benko-Iseppon A.M."/>
        </authorList>
    </citation>
    <scope>NUCLEOTIDE SEQUENCE [LARGE SCALE GENOMIC DNA]</scope>
    <source>
        <tissue evidence="1">Leaves</tissue>
    </source>
</reference>
<feature type="non-terminal residue" evidence="1">
    <location>
        <position position="63"/>
    </location>
</feature>
<accession>A0ABU6QWD7</accession>
<protein>
    <submittedName>
        <fullName evidence="1">Uncharacterized protein</fullName>
    </submittedName>
</protein>
<dbReference type="EMBL" id="JASCZI010002135">
    <property type="protein sequence ID" value="MED6115888.1"/>
    <property type="molecule type" value="Genomic_DNA"/>
</dbReference>
<comment type="caution">
    <text evidence="1">The sequence shown here is derived from an EMBL/GenBank/DDBJ whole genome shotgun (WGS) entry which is preliminary data.</text>
</comment>
<sequence length="63" mass="7352">MATVYEPKMDDDNSSVTLTAEALEALAEPYKYIVVIKVLDKHFSYTNITHRLRSIWRTKEGYE</sequence>